<keyword evidence="2" id="KW-1185">Reference proteome</keyword>
<proteinExistence type="predicted"/>
<name>A0ABX8FC56_9BACI</name>
<sequence>MVEFTNVTSLIENVNLNITSASSSAVKVLQWQCEGEIDVNSYNGVQITSDEFLNKAMDFLEIVQSKNPDLALTPEYSFPYEGLQRLVMNESLWPKAGSLFCFGTQGENINNFKEYLNEWDKHENINVIWNAVHNLREEKNFVSPLIYFFIFNSELYILPQIKTGNMLDKWRNLEANDLCLGNTVFVFDDNNSSNKFLSIICADVLHIKAEHILENVSGNITIFHPQLNENPRNRYFTTFRREILDNTKNTNRIITLNWASKTKLSGTQINFSKPWSTFYKKHNRNLQGDSRKLRLKNLKLGYFFAYDGINEYWYCERKENIKFYSINKSDTGEAQGPAAHGYEPVMISTYDYSSSWLENSNALFSEDSLIKELENLEERYLFPIQTLSNSPDQSDFFFGSCFGHFEEGEIRTNDNELVSRMIIGSDEESDDKRFGKLHLFLILVDNLKSGNIPNALAYLKENHEFTVDEDFPENGSMVYNLKPYEDVEIRYPECLVVITNEKRENKIEQIVTELSAKLSKRLRNQIIVYYEPLGKQGYIYYDKHLDESEIQNPNFTKNFADIRISK</sequence>
<dbReference type="EMBL" id="CP071709">
    <property type="protein sequence ID" value="QVY61955.1"/>
    <property type="molecule type" value="Genomic_DNA"/>
</dbReference>
<accession>A0ABX8FC56</accession>
<protein>
    <submittedName>
        <fullName evidence="1">Uncharacterized protein</fullName>
    </submittedName>
</protein>
<organism evidence="1 2">
    <name type="scientific">Cytobacillus gottheilii</name>
    <dbReference type="NCBI Taxonomy" id="859144"/>
    <lineage>
        <taxon>Bacteria</taxon>
        <taxon>Bacillati</taxon>
        <taxon>Bacillota</taxon>
        <taxon>Bacilli</taxon>
        <taxon>Bacillales</taxon>
        <taxon>Bacillaceae</taxon>
        <taxon>Cytobacillus</taxon>
    </lineage>
</organism>
<gene>
    <name evidence="1" type="ORF">J1899_02220</name>
</gene>
<reference evidence="1 2" key="1">
    <citation type="submission" date="2021-03" db="EMBL/GenBank/DDBJ databases">
        <title>The first data on the complete genome of the tetrodotoxin-producing bacterium.</title>
        <authorList>
            <person name="Melnikova D.I."/>
            <person name="Nijland R."/>
            <person name="Magarlamov T.Y."/>
        </authorList>
    </citation>
    <scope>NUCLEOTIDE SEQUENCE [LARGE SCALE GENOMIC DNA]</scope>
    <source>
        <strain evidence="1 2">1839</strain>
    </source>
</reference>
<dbReference type="Proteomes" id="UP000679247">
    <property type="component" value="Chromosome"/>
</dbReference>
<dbReference type="RefSeq" id="WP_214477234.1">
    <property type="nucleotide sequence ID" value="NZ_CP071709.1"/>
</dbReference>
<evidence type="ECO:0000313" key="2">
    <source>
        <dbReference type="Proteomes" id="UP000679247"/>
    </source>
</evidence>
<evidence type="ECO:0000313" key="1">
    <source>
        <dbReference type="EMBL" id="QVY61955.1"/>
    </source>
</evidence>